<reference evidence="2" key="1">
    <citation type="submission" date="2020-11" db="EMBL/GenBank/DDBJ databases">
        <authorList>
            <consortium name="DOE Joint Genome Institute"/>
            <person name="Ahrendt S."/>
            <person name="Riley R."/>
            <person name="Andreopoulos W."/>
            <person name="Labutti K."/>
            <person name="Pangilinan J."/>
            <person name="Ruiz-Duenas F.J."/>
            <person name="Barrasa J.M."/>
            <person name="Sanchez-Garcia M."/>
            <person name="Camarero S."/>
            <person name="Miyauchi S."/>
            <person name="Serrano A."/>
            <person name="Linde D."/>
            <person name="Babiker R."/>
            <person name="Drula E."/>
            <person name="Ayuso-Fernandez I."/>
            <person name="Pacheco R."/>
            <person name="Padilla G."/>
            <person name="Ferreira P."/>
            <person name="Barriuso J."/>
            <person name="Kellner H."/>
            <person name="Castanera R."/>
            <person name="Alfaro M."/>
            <person name="Ramirez L."/>
            <person name="Pisabarro A.G."/>
            <person name="Kuo A."/>
            <person name="Tritt A."/>
            <person name="Lipzen A."/>
            <person name="He G."/>
            <person name="Yan M."/>
            <person name="Ng V."/>
            <person name="Cullen D."/>
            <person name="Martin F."/>
            <person name="Rosso M.-N."/>
            <person name="Henrissat B."/>
            <person name="Hibbett D."/>
            <person name="Martinez A.T."/>
            <person name="Grigoriev I.V."/>
        </authorList>
    </citation>
    <scope>NUCLEOTIDE SEQUENCE</scope>
    <source>
        <strain evidence="2">CIRM-BRFM 674</strain>
    </source>
</reference>
<dbReference type="Proteomes" id="UP000807469">
    <property type="component" value="Unassembled WGS sequence"/>
</dbReference>
<gene>
    <name evidence="2" type="ORF">BDN70DRAFT_939555</name>
</gene>
<sequence>MDFFASHMGFGPCPCSPVLPYTPMYPDHTSVGHSDITIPAATDTELAHFQWTRIPVTRATGEHYGHFMAEPTGVEGHDLFPAEFIPLPSPSTASSHESSPVQFNGYPLFRMSRQWGSPNMDTFDTGNTSITAISQSNSEAAEINFKAGLSLETHVFATQNLPGSTFPIEPPLDQSVLEALVDNRASALPPASHHGHLGQLGLDLAWSTASIPYWQALQAPKKFFSKYCSAGNATAKECASIMRKHPHMFGVMKMKVPPREVGTGTGAPSRRNKGTNVKKARQSAPYSLEGRSRKENGKKKTMKSSNPQERIETLTKDLDLVAKTSKFRRSSHRAVERMGKTFEKRIVNPN</sequence>
<accession>A0A9P5YJU2</accession>
<evidence type="ECO:0000256" key="1">
    <source>
        <dbReference type="SAM" id="MobiDB-lite"/>
    </source>
</evidence>
<organism evidence="2 3">
    <name type="scientific">Pholiota conissans</name>
    <dbReference type="NCBI Taxonomy" id="109636"/>
    <lineage>
        <taxon>Eukaryota</taxon>
        <taxon>Fungi</taxon>
        <taxon>Dikarya</taxon>
        <taxon>Basidiomycota</taxon>
        <taxon>Agaricomycotina</taxon>
        <taxon>Agaricomycetes</taxon>
        <taxon>Agaricomycetidae</taxon>
        <taxon>Agaricales</taxon>
        <taxon>Agaricineae</taxon>
        <taxon>Strophariaceae</taxon>
        <taxon>Pholiota</taxon>
    </lineage>
</organism>
<evidence type="ECO:0000313" key="2">
    <source>
        <dbReference type="EMBL" id="KAF9470614.1"/>
    </source>
</evidence>
<feature type="compositionally biased region" description="Basic residues" evidence="1">
    <location>
        <begin position="270"/>
        <end position="281"/>
    </location>
</feature>
<proteinExistence type="predicted"/>
<feature type="region of interest" description="Disordered" evidence="1">
    <location>
        <begin position="257"/>
        <end position="315"/>
    </location>
</feature>
<name>A0A9P5YJU2_9AGAR</name>
<evidence type="ECO:0000313" key="3">
    <source>
        <dbReference type="Proteomes" id="UP000807469"/>
    </source>
</evidence>
<keyword evidence="3" id="KW-1185">Reference proteome</keyword>
<comment type="caution">
    <text evidence="2">The sequence shown here is derived from an EMBL/GenBank/DDBJ whole genome shotgun (WGS) entry which is preliminary data.</text>
</comment>
<protein>
    <submittedName>
        <fullName evidence="2">Uncharacterized protein</fullName>
    </submittedName>
</protein>
<dbReference type="AlphaFoldDB" id="A0A9P5YJU2"/>
<dbReference type="EMBL" id="MU155907">
    <property type="protein sequence ID" value="KAF9470614.1"/>
    <property type="molecule type" value="Genomic_DNA"/>
</dbReference>